<keyword evidence="1" id="KW-0805">Transcription regulation</keyword>
<evidence type="ECO:0000256" key="3">
    <source>
        <dbReference type="ARBA" id="ARBA00023163"/>
    </source>
</evidence>
<dbReference type="InterPro" id="IPR035418">
    <property type="entry name" value="AraC-bd_2"/>
</dbReference>
<dbReference type="PROSITE" id="PS01124">
    <property type="entry name" value="HTH_ARAC_FAMILY_2"/>
    <property type="match status" value="1"/>
</dbReference>
<dbReference type="Proteomes" id="UP000215134">
    <property type="component" value="Chromosome 1"/>
</dbReference>
<keyword evidence="2" id="KW-0238">DNA-binding</keyword>
<evidence type="ECO:0000259" key="4">
    <source>
        <dbReference type="PROSITE" id="PS01124"/>
    </source>
</evidence>
<dbReference type="PRINTS" id="PR00032">
    <property type="entry name" value="HTHARAC"/>
</dbReference>
<name>A0A240B5T9_SERFI</name>
<dbReference type="KEGG" id="sfj:SAMEA4384070_1025"/>
<keyword evidence="3" id="KW-0804">Transcription</keyword>
<dbReference type="InterPro" id="IPR009057">
    <property type="entry name" value="Homeodomain-like_sf"/>
</dbReference>
<dbReference type="PANTHER" id="PTHR46796">
    <property type="entry name" value="HTH-TYPE TRANSCRIPTIONAL ACTIVATOR RHAS-RELATED"/>
    <property type="match status" value="1"/>
</dbReference>
<dbReference type="SUPFAM" id="SSF46689">
    <property type="entry name" value="Homeodomain-like"/>
    <property type="match status" value="1"/>
</dbReference>
<evidence type="ECO:0000313" key="6">
    <source>
        <dbReference type="Proteomes" id="UP000215134"/>
    </source>
</evidence>
<dbReference type="STRING" id="1411141.GCA_001590885_01670"/>
<dbReference type="Pfam" id="PF12833">
    <property type="entry name" value="HTH_18"/>
    <property type="match status" value="1"/>
</dbReference>
<sequence length="298" mass="32816">MVSTQLRDAGFEEWLGKINTACGRFCAKTLGPGFSGAMQEFRAHALRLSVVDVAQARLYRTPREIARSDGGHFFTVFQLRGTALMEQGGRQAVLSAGDATLIDASQPSSFTFQRDSRQISLLLPRSCLPLPPPCARRLGAENGAVRLSRQLVLGSMQDPQIDGAESEAILNALAALLQPALAGAQARPAGRQPVFNQALALIDRHIQSAQLRPEWVAMELGVSLRSLYRLFARQGLVVAQYIKNRRLDLCAQALRSADGQEKLAGIGYDWGFTDHSHFSTAFKQRFGVTPSEYRRQYR</sequence>
<protein>
    <submittedName>
        <fullName evidence="5">Transcriptional activator feaR</fullName>
    </submittedName>
</protein>
<dbReference type="SMART" id="SM00342">
    <property type="entry name" value="HTH_ARAC"/>
    <property type="match status" value="1"/>
</dbReference>
<reference evidence="5 6" key="1">
    <citation type="submission" date="2017-06" db="EMBL/GenBank/DDBJ databases">
        <authorList>
            <consortium name="Pathogen Informatics"/>
        </authorList>
    </citation>
    <scope>NUCLEOTIDE SEQUENCE [LARGE SCALE GENOMIC DNA]</scope>
    <source>
        <strain evidence="5 6">NCTC12148</strain>
    </source>
</reference>
<dbReference type="Pfam" id="PF14525">
    <property type="entry name" value="AraC_binding_2"/>
    <property type="match status" value="1"/>
</dbReference>
<evidence type="ECO:0000256" key="2">
    <source>
        <dbReference type="ARBA" id="ARBA00023125"/>
    </source>
</evidence>
<proteinExistence type="predicted"/>
<evidence type="ECO:0000313" key="5">
    <source>
        <dbReference type="EMBL" id="SNV90438.1"/>
    </source>
</evidence>
<dbReference type="EMBL" id="LT906479">
    <property type="protein sequence ID" value="SNV90438.1"/>
    <property type="molecule type" value="Genomic_DNA"/>
</dbReference>
<gene>
    <name evidence="5" type="primary">feaR</name>
    <name evidence="5" type="ORF">SAMEA4384070_01025</name>
</gene>
<dbReference type="Gene3D" id="1.10.10.60">
    <property type="entry name" value="Homeodomain-like"/>
    <property type="match status" value="1"/>
</dbReference>
<keyword evidence="6" id="KW-1185">Reference proteome</keyword>
<dbReference type="InterPro" id="IPR018060">
    <property type="entry name" value="HTH_AraC"/>
</dbReference>
<dbReference type="GO" id="GO:0043565">
    <property type="term" value="F:sequence-specific DNA binding"/>
    <property type="evidence" value="ECO:0007669"/>
    <property type="project" value="InterPro"/>
</dbReference>
<feature type="domain" description="HTH araC/xylS-type" evidence="4">
    <location>
        <begin position="196"/>
        <end position="296"/>
    </location>
</feature>
<dbReference type="GO" id="GO:0003700">
    <property type="term" value="F:DNA-binding transcription factor activity"/>
    <property type="evidence" value="ECO:0007669"/>
    <property type="project" value="InterPro"/>
</dbReference>
<dbReference type="NCBIfam" id="NF007243">
    <property type="entry name" value="PRK09685.1"/>
    <property type="match status" value="1"/>
</dbReference>
<dbReference type="AlphaFoldDB" id="A0A240B5T9"/>
<evidence type="ECO:0000256" key="1">
    <source>
        <dbReference type="ARBA" id="ARBA00023015"/>
    </source>
</evidence>
<accession>A0A240B5T9</accession>
<dbReference type="PANTHER" id="PTHR46796:SF10">
    <property type="entry name" value="TRANSCRIPTIONAL ACTIVATOR FEAR"/>
    <property type="match status" value="1"/>
</dbReference>
<dbReference type="InterPro" id="IPR050204">
    <property type="entry name" value="AraC_XylS_family_regulators"/>
</dbReference>
<organism evidence="5 6">
    <name type="scientific">Serratia ficaria</name>
    <dbReference type="NCBI Taxonomy" id="61651"/>
    <lineage>
        <taxon>Bacteria</taxon>
        <taxon>Pseudomonadati</taxon>
        <taxon>Pseudomonadota</taxon>
        <taxon>Gammaproteobacteria</taxon>
        <taxon>Enterobacterales</taxon>
        <taxon>Yersiniaceae</taxon>
        <taxon>Serratia</taxon>
    </lineage>
</organism>
<dbReference type="InterPro" id="IPR020449">
    <property type="entry name" value="Tscrpt_reg_AraC-type_HTH"/>
</dbReference>